<sequence>MTSKIYSPYFLVLWQNEDKYSVIHRLSISDGTLRSECDSKLPALDNLEMLFNRRIYIGKLVYAGRSQKEVNMHLKTLEEVPVGNLVSKCNVNIEKSNRNKRKANERVSDIDKVINQVSELEDRVSHSSSNSNVNSLPEFSVASTSVENSVEKDADEPSVDSLKRDAVINYCISTSNEDAKRSHSPFFKSVIRERIVKSLGEYIREVATKIANRGDNNDAADNDD</sequence>
<evidence type="ECO:0008006" key="3">
    <source>
        <dbReference type="Google" id="ProtNLM"/>
    </source>
</evidence>
<protein>
    <recommendedName>
        <fullName evidence="3">BEN domain-containing protein</fullName>
    </recommendedName>
</protein>
<dbReference type="EMBL" id="CAJVCH010542440">
    <property type="protein sequence ID" value="CAG7827150.1"/>
    <property type="molecule type" value="Genomic_DNA"/>
</dbReference>
<organism evidence="1 2">
    <name type="scientific">Allacma fusca</name>
    <dbReference type="NCBI Taxonomy" id="39272"/>
    <lineage>
        <taxon>Eukaryota</taxon>
        <taxon>Metazoa</taxon>
        <taxon>Ecdysozoa</taxon>
        <taxon>Arthropoda</taxon>
        <taxon>Hexapoda</taxon>
        <taxon>Collembola</taxon>
        <taxon>Symphypleona</taxon>
        <taxon>Sminthuridae</taxon>
        <taxon>Allacma</taxon>
    </lineage>
</organism>
<comment type="caution">
    <text evidence="1">The sequence shown here is derived from an EMBL/GenBank/DDBJ whole genome shotgun (WGS) entry which is preliminary data.</text>
</comment>
<dbReference type="AlphaFoldDB" id="A0A8J2LS56"/>
<name>A0A8J2LS56_9HEXA</name>
<reference evidence="1" key="1">
    <citation type="submission" date="2021-06" db="EMBL/GenBank/DDBJ databases">
        <authorList>
            <person name="Hodson N. C."/>
            <person name="Mongue J. A."/>
            <person name="Jaron S. K."/>
        </authorList>
    </citation>
    <scope>NUCLEOTIDE SEQUENCE</scope>
</reference>
<evidence type="ECO:0000313" key="2">
    <source>
        <dbReference type="Proteomes" id="UP000708208"/>
    </source>
</evidence>
<proteinExistence type="predicted"/>
<accession>A0A8J2LS56</accession>
<evidence type="ECO:0000313" key="1">
    <source>
        <dbReference type="EMBL" id="CAG7827150.1"/>
    </source>
</evidence>
<dbReference type="Proteomes" id="UP000708208">
    <property type="component" value="Unassembled WGS sequence"/>
</dbReference>
<keyword evidence="2" id="KW-1185">Reference proteome</keyword>
<gene>
    <name evidence="1" type="ORF">AFUS01_LOCUS37153</name>
</gene>